<comment type="pathway">
    <text evidence="2">Cell wall biogenesis; lipoteichoic acid biosynthesis.</text>
</comment>
<feature type="transmembrane region" description="Helical" evidence="7">
    <location>
        <begin position="140"/>
        <end position="158"/>
    </location>
</feature>
<feature type="domain" description="Sulfatase N-terminal" evidence="8">
    <location>
        <begin position="270"/>
        <end position="552"/>
    </location>
</feature>
<protein>
    <submittedName>
        <fullName evidence="9">Phosphoglycerol transferase MdoB</fullName>
    </submittedName>
</protein>
<evidence type="ECO:0000313" key="10">
    <source>
        <dbReference type="Proteomes" id="UP000199042"/>
    </source>
</evidence>
<evidence type="ECO:0000256" key="5">
    <source>
        <dbReference type="ARBA" id="ARBA00022989"/>
    </source>
</evidence>
<keyword evidence="5 7" id="KW-1133">Transmembrane helix</keyword>
<dbReference type="CDD" id="cd16015">
    <property type="entry name" value="LTA_synthase"/>
    <property type="match status" value="1"/>
</dbReference>
<sequence length="627" mass="70839">MKISEKFKMMKENQELQCKSRGRLLLLHCFSLLATVFVVHLFLQWTQNDLDAGMVVNFVFAWHTEKFLISTGVLVTLGLWIWALVGNIRLANALLLLAGGILGMATYEKMLQRNEPVYPSDLKMLTEATFLLEMLNGPTLAVLIFALMALLAFGFFSLRRSQTTVKLGWKSRVLMFVATSLALGYAGQFQQEGNLLKKAYDRTAYWIPYSQQMNYYNTGFVAGFLYNLSAAPMEMPADYSQEKIDELKVIYQQFADEINAERTAVLPETNVIYIMNESFADPLELEGLDLRSDPIPFTRALMDKSYSGELLSQGYGGGTANIEFEALTGFSMEPFAANITTPYTQFLSSQADFPSVVSRLEEAGFRTTAIHPYNTTMYKRLENYETLGFDSFLYEDTMTHTDKLDTNPYISDAAAYAEITAILKASEEKDFIHLVTMQNHTPYQDKYTVTPSAAETGVASQTIRNYLQDLKYSDQALAALLAALQEWDEPTVVVFWGDHWPSVFGEDLYALNTIQNMHETPMFIYSNTEEVQKDLGVTSPIYFFPEVLELSGSRVTAFEALLMALQEQVPAFEKTLYVDGDTGEYVSSREGLSEQARSLLADYDLIQYDTTTGNRYAESNGFFRIID</sequence>
<evidence type="ECO:0000256" key="2">
    <source>
        <dbReference type="ARBA" id="ARBA00004936"/>
    </source>
</evidence>
<keyword evidence="10" id="KW-1185">Reference proteome</keyword>
<dbReference type="PANTHER" id="PTHR47371:SF3">
    <property type="entry name" value="PHOSPHOGLYCEROL TRANSFERASE I"/>
    <property type="match status" value="1"/>
</dbReference>
<feature type="transmembrane region" description="Helical" evidence="7">
    <location>
        <begin position="24"/>
        <end position="47"/>
    </location>
</feature>
<proteinExistence type="predicted"/>
<keyword evidence="9" id="KW-0808">Transferase</keyword>
<dbReference type="GO" id="GO:0005886">
    <property type="term" value="C:plasma membrane"/>
    <property type="evidence" value="ECO:0007669"/>
    <property type="project" value="UniProtKB-SubCell"/>
</dbReference>
<feature type="transmembrane region" description="Helical" evidence="7">
    <location>
        <begin position="90"/>
        <end position="107"/>
    </location>
</feature>
<dbReference type="InterPro" id="IPR017850">
    <property type="entry name" value="Alkaline_phosphatase_core_sf"/>
</dbReference>
<gene>
    <name evidence="9" type="ORF">SAMN04488525_10336</name>
</gene>
<evidence type="ECO:0000259" key="8">
    <source>
        <dbReference type="Pfam" id="PF00884"/>
    </source>
</evidence>
<dbReference type="RefSeq" id="WP_086985546.1">
    <property type="nucleotide sequence ID" value="NZ_FJNA01000001.1"/>
</dbReference>
<reference evidence="9 10" key="1">
    <citation type="submission" date="2016-10" db="EMBL/GenBank/DDBJ databases">
        <authorList>
            <person name="Varghese N."/>
            <person name="Submissions S."/>
        </authorList>
    </citation>
    <scope>NUCLEOTIDE SEQUENCE [LARGE SCALE GENOMIC DNA]</scope>
    <source>
        <strain evidence="9 10">DSM 14526</strain>
    </source>
</reference>
<comment type="caution">
    <text evidence="9">The sequence shown here is derived from an EMBL/GenBank/DDBJ whole genome shotgun (WGS) entry which is preliminary data.</text>
</comment>
<feature type="transmembrane region" description="Helical" evidence="7">
    <location>
        <begin position="170"/>
        <end position="187"/>
    </location>
</feature>
<dbReference type="Gene3D" id="3.40.720.10">
    <property type="entry name" value="Alkaline Phosphatase, subunit A"/>
    <property type="match status" value="1"/>
</dbReference>
<dbReference type="Proteomes" id="UP000199042">
    <property type="component" value="Unassembled WGS sequence"/>
</dbReference>
<dbReference type="SUPFAM" id="SSF53649">
    <property type="entry name" value="Alkaline phosphatase-like"/>
    <property type="match status" value="1"/>
</dbReference>
<evidence type="ECO:0000256" key="6">
    <source>
        <dbReference type="ARBA" id="ARBA00023136"/>
    </source>
</evidence>
<dbReference type="PANTHER" id="PTHR47371">
    <property type="entry name" value="LIPOTEICHOIC ACID SYNTHASE"/>
    <property type="match status" value="1"/>
</dbReference>
<dbReference type="InterPro" id="IPR000917">
    <property type="entry name" value="Sulfatase_N"/>
</dbReference>
<evidence type="ECO:0000256" key="4">
    <source>
        <dbReference type="ARBA" id="ARBA00022692"/>
    </source>
</evidence>
<evidence type="ECO:0000256" key="3">
    <source>
        <dbReference type="ARBA" id="ARBA00022475"/>
    </source>
</evidence>
<comment type="subcellular location">
    <subcellularLocation>
        <location evidence="1">Cell membrane</location>
        <topology evidence="1">Multi-pass membrane protein</topology>
    </subcellularLocation>
</comment>
<evidence type="ECO:0000313" key="9">
    <source>
        <dbReference type="EMBL" id="SEA42832.1"/>
    </source>
</evidence>
<organism evidence="9 10">
    <name type="scientific">Trichococcus collinsii</name>
    <dbReference type="NCBI Taxonomy" id="157076"/>
    <lineage>
        <taxon>Bacteria</taxon>
        <taxon>Bacillati</taxon>
        <taxon>Bacillota</taxon>
        <taxon>Bacilli</taxon>
        <taxon>Lactobacillales</taxon>
        <taxon>Carnobacteriaceae</taxon>
        <taxon>Trichococcus</taxon>
    </lineage>
</organism>
<dbReference type="AlphaFoldDB" id="A0AB38A0G9"/>
<dbReference type="Pfam" id="PF00884">
    <property type="entry name" value="Sulfatase"/>
    <property type="match status" value="1"/>
</dbReference>
<dbReference type="EMBL" id="FNQH01000003">
    <property type="protein sequence ID" value="SEA42832.1"/>
    <property type="molecule type" value="Genomic_DNA"/>
</dbReference>
<evidence type="ECO:0000256" key="7">
    <source>
        <dbReference type="SAM" id="Phobius"/>
    </source>
</evidence>
<feature type="transmembrane region" description="Helical" evidence="7">
    <location>
        <begin position="67"/>
        <end position="85"/>
    </location>
</feature>
<keyword evidence="4 7" id="KW-0812">Transmembrane</keyword>
<keyword evidence="3" id="KW-1003">Cell membrane</keyword>
<dbReference type="GO" id="GO:0016740">
    <property type="term" value="F:transferase activity"/>
    <property type="evidence" value="ECO:0007669"/>
    <property type="project" value="UniProtKB-KW"/>
</dbReference>
<name>A0AB38A0G9_9LACT</name>
<keyword evidence="6 7" id="KW-0472">Membrane</keyword>
<evidence type="ECO:0000256" key="1">
    <source>
        <dbReference type="ARBA" id="ARBA00004651"/>
    </source>
</evidence>
<dbReference type="InterPro" id="IPR050448">
    <property type="entry name" value="OpgB/LTA_synthase_biosynth"/>
</dbReference>
<accession>A0AB38A0G9</accession>